<dbReference type="InterPro" id="IPR023214">
    <property type="entry name" value="HAD_sf"/>
</dbReference>
<dbReference type="OrthoDB" id="9793014at2"/>
<protein>
    <submittedName>
        <fullName evidence="1">Phosphoglycolate phosphatase</fullName>
    </submittedName>
</protein>
<dbReference type="EMBL" id="FQZZ01000008">
    <property type="protein sequence ID" value="SHK73500.1"/>
    <property type="molecule type" value="Genomic_DNA"/>
</dbReference>
<dbReference type="RefSeq" id="WP_149789025.1">
    <property type="nucleotide sequence ID" value="NZ_FNIO01000007.1"/>
</dbReference>
<dbReference type="PANTHER" id="PTHR43434">
    <property type="entry name" value="PHOSPHOGLYCOLATE PHOSPHATASE"/>
    <property type="match status" value="1"/>
</dbReference>
<dbReference type="SFLD" id="SFLDG01129">
    <property type="entry name" value="C1.5:_HAD__Beta-PGM__Phosphata"/>
    <property type="match status" value="1"/>
</dbReference>
<dbReference type="Proteomes" id="UP000324252">
    <property type="component" value="Unassembled WGS sequence"/>
</dbReference>
<dbReference type="InterPro" id="IPR036412">
    <property type="entry name" value="HAD-like_sf"/>
</dbReference>
<dbReference type="SFLD" id="SFLDG01135">
    <property type="entry name" value="C1.5.6:_HAD__Beta-PGM__Phospha"/>
    <property type="match status" value="1"/>
</dbReference>
<proteinExistence type="predicted"/>
<dbReference type="GO" id="GO:0008967">
    <property type="term" value="F:phosphoglycolate phosphatase activity"/>
    <property type="evidence" value="ECO:0007669"/>
    <property type="project" value="TreeGrafter"/>
</dbReference>
<accession>A0A1H0KVM5</accession>
<dbReference type="InterPro" id="IPR041492">
    <property type="entry name" value="HAD_2"/>
</dbReference>
<dbReference type="NCBIfam" id="TIGR01509">
    <property type="entry name" value="HAD-SF-IA-v3"/>
    <property type="match status" value="1"/>
</dbReference>
<sequence>MSGPLRLILFDVDGTLVDSQGDIVASMTAAFDAVGHPVPARDAVLGIVGLSLEVAMTRLAPGLGVRDHDMMVTAYKDSYVGLRAAKGAASSPLYPGALAVLEALGGRDEYLLGVATGKSRRGLDALFDSHGLRGRFVTEQVADHHPSKPHPSMVLAAMAETGIDPAHTVVVGDTVFDMEMARAAGARGIGVSWGYHPARDLQGQAVRVIDSFDALPLCLDELWESVA</sequence>
<keyword evidence="2" id="KW-1185">Reference proteome</keyword>
<dbReference type="Gene3D" id="1.10.150.240">
    <property type="entry name" value="Putative phosphatase, domain 2"/>
    <property type="match status" value="1"/>
</dbReference>
<dbReference type="PANTHER" id="PTHR43434:SF24">
    <property type="entry name" value="HYDROLASE-RELATED"/>
    <property type="match status" value="1"/>
</dbReference>
<dbReference type="AlphaFoldDB" id="A0A1H0KVM5"/>
<dbReference type="InterPro" id="IPR023198">
    <property type="entry name" value="PGP-like_dom2"/>
</dbReference>
<evidence type="ECO:0000313" key="1">
    <source>
        <dbReference type="EMBL" id="SHK73500.1"/>
    </source>
</evidence>
<name>A0A1H0KVM5_9RHOB</name>
<dbReference type="InterPro" id="IPR006439">
    <property type="entry name" value="HAD-SF_hydro_IA"/>
</dbReference>
<dbReference type="InterPro" id="IPR050155">
    <property type="entry name" value="HAD-like_hydrolase_sf"/>
</dbReference>
<dbReference type="GO" id="GO:0005829">
    <property type="term" value="C:cytosol"/>
    <property type="evidence" value="ECO:0007669"/>
    <property type="project" value="TreeGrafter"/>
</dbReference>
<dbReference type="NCBIfam" id="TIGR01549">
    <property type="entry name" value="HAD-SF-IA-v1"/>
    <property type="match status" value="1"/>
</dbReference>
<dbReference type="Gene3D" id="3.40.50.1000">
    <property type="entry name" value="HAD superfamily/HAD-like"/>
    <property type="match status" value="1"/>
</dbReference>
<reference evidence="1 2" key="1">
    <citation type="submission" date="2016-11" db="EMBL/GenBank/DDBJ databases">
        <authorList>
            <person name="Varghese N."/>
            <person name="Submissions S."/>
        </authorList>
    </citation>
    <scope>NUCLEOTIDE SEQUENCE [LARGE SCALE GENOMIC DNA]</scope>
    <source>
        <strain evidence="1 2">DSM 29620</strain>
    </source>
</reference>
<dbReference type="Pfam" id="PF13419">
    <property type="entry name" value="HAD_2"/>
    <property type="match status" value="1"/>
</dbReference>
<organism evidence="1 2">
    <name type="scientific">Lutimaribacter pacificus</name>
    <dbReference type="NCBI Taxonomy" id="391948"/>
    <lineage>
        <taxon>Bacteria</taxon>
        <taxon>Pseudomonadati</taxon>
        <taxon>Pseudomonadota</taxon>
        <taxon>Alphaproteobacteria</taxon>
        <taxon>Rhodobacterales</taxon>
        <taxon>Roseobacteraceae</taxon>
        <taxon>Lutimaribacter</taxon>
    </lineage>
</organism>
<dbReference type="GO" id="GO:0006281">
    <property type="term" value="P:DNA repair"/>
    <property type="evidence" value="ECO:0007669"/>
    <property type="project" value="TreeGrafter"/>
</dbReference>
<dbReference type="SFLD" id="SFLDS00003">
    <property type="entry name" value="Haloacid_Dehalogenase"/>
    <property type="match status" value="1"/>
</dbReference>
<evidence type="ECO:0000313" key="2">
    <source>
        <dbReference type="Proteomes" id="UP000324252"/>
    </source>
</evidence>
<dbReference type="SUPFAM" id="SSF56784">
    <property type="entry name" value="HAD-like"/>
    <property type="match status" value="1"/>
</dbReference>
<gene>
    <name evidence="1" type="ORF">SAMN05444142_108148</name>
</gene>